<dbReference type="RefSeq" id="WP_381501415.1">
    <property type="nucleotide sequence ID" value="NZ_JBHUOM010000006.1"/>
</dbReference>
<accession>A0ABW6AKR9</accession>
<proteinExistence type="predicted"/>
<dbReference type="InterPro" id="IPR041147">
    <property type="entry name" value="GH38_C"/>
</dbReference>
<protein>
    <submittedName>
        <fullName evidence="2">Glycosyl hydrolase-related protein</fullName>
    </submittedName>
</protein>
<dbReference type="GO" id="GO:0016787">
    <property type="term" value="F:hydrolase activity"/>
    <property type="evidence" value="ECO:0007669"/>
    <property type="project" value="UniProtKB-KW"/>
</dbReference>
<keyword evidence="2" id="KW-0378">Hydrolase</keyword>
<feature type="domain" description="Glycosyl hydrolases family 38 C-terminal" evidence="1">
    <location>
        <begin position="815"/>
        <end position="887"/>
    </location>
</feature>
<dbReference type="Proteomes" id="UP001597512">
    <property type="component" value="Unassembled WGS sequence"/>
</dbReference>
<evidence type="ECO:0000313" key="3">
    <source>
        <dbReference type="Proteomes" id="UP001597512"/>
    </source>
</evidence>
<sequence>MVILASLSVSTGQPDRQTAVKRLYIANDDHTDYMWTANEAKYDTAFIQMLDYYLHQIDSTRGNPSDFQARFNCDGSYWLRAYQKYRSPAQFDRLIVAIKSGHISSPLNTLVNTYGAQPTEAVVRGMYYAGSLERAYKLRFRLAQTMENNTIPLGLSSLWAGSGVKYSYKGIGGYGSQMTYEYRDNRRNQVYRYAGLDGSGVLMKWYNYNEKISAPLGGYAECRLYPKKRPADVSKTEEIGRVITKLDALCDTVSAKSRYPFNVAGAFGYGWDDLETYVSNPFIQAAQNGTTASRKVRVSNEEDFFEDIARSYPKLPSESVSYGNEWDLYCTSMNETTAQVRRSTEKLRAAEALASLVALKKPAFANHLTPAKELAWESFGMYWEHNWTADGPVKNTVRAQWQNKIQQQISSYVDSLFSLSAQTLGSQLKKAANTRFYVFNPLSWTRSDIADLAYTGTYPVRVINVSTGKEVDSQLVTKGCGRFLRIYAQNIPSVGYSIFEVKPGEPASLPVAASVSGEYISNDRYRIRLSRSGAITEIYDKWAKRQLVKSIDGKYVNDLGGSGRHSANINEGSPVVVENAGSVSVTLKAVSPVPVPHTVRVTLFTNSRTRTGGPAGPPRIEIEDSIQANFKDVKTWAFSFNLNNPTTHHEELGAILTAKKETRGGHYAAQNARLDWQTFNHFADMSEKRGADQAYGVTLSNIDCSFFKLGKSTVDSLWEQSSQLNALAGGQIDTKREDKGVLGIPGQNGQTSFLYKFALTTHSTDFEPVAAMKFSLEHQNPLVAGAITGETDMYPSKTFSLLNIGNPTRSGDAVLLWSLKPSEDGINEGLIARLWNVANKPAIPTLTTTLPIRQAWQTTHIETNERVLKPVGKQVQVRFAPNQLNTYRLQLAY</sequence>
<reference evidence="3" key="1">
    <citation type="journal article" date="2019" name="Int. J. Syst. Evol. Microbiol.">
        <title>The Global Catalogue of Microorganisms (GCM) 10K type strain sequencing project: providing services to taxonomists for standard genome sequencing and annotation.</title>
        <authorList>
            <consortium name="The Broad Institute Genomics Platform"/>
            <consortium name="The Broad Institute Genome Sequencing Center for Infectious Disease"/>
            <person name="Wu L."/>
            <person name="Ma J."/>
        </authorList>
    </citation>
    <scope>NUCLEOTIDE SEQUENCE [LARGE SCALE GENOMIC DNA]</scope>
    <source>
        <strain evidence="3">KCTC 52490</strain>
    </source>
</reference>
<evidence type="ECO:0000259" key="1">
    <source>
        <dbReference type="Pfam" id="PF17677"/>
    </source>
</evidence>
<gene>
    <name evidence="2" type="ORF">ACFS25_13345</name>
</gene>
<dbReference type="PANTHER" id="PTHR46017">
    <property type="entry name" value="ALPHA-MANNOSIDASE 2C1"/>
    <property type="match status" value="1"/>
</dbReference>
<evidence type="ECO:0000313" key="2">
    <source>
        <dbReference type="EMBL" id="MFD2934775.1"/>
    </source>
</evidence>
<dbReference type="PANTHER" id="PTHR46017:SF1">
    <property type="entry name" value="ALPHA-MANNOSIDASE 2C1"/>
    <property type="match status" value="1"/>
</dbReference>
<keyword evidence="3" id="KW-1185">Reference proteome</keyword>
<organism evidence="2 3">
    <name type="scientific">Spirosoma flavum</name>
    <dbReference type="NCBI Taxonomy" id="2048557"/>
    <lineage>
        <taxon>Bacteria</taxon>
        <taxon>Pseudomonadati</taxon>
        <taxon>Bacteroidota</taxon>
        <taxon>Cytophagia</taxon>
        <taxon>Cytophagales</taxon>
        <taxon>Cytophagaceae</taxon>
        <taxon>Spirosoma</taxon>
    </lineage>
</organism>
<dbReference type="EMBL" id="JBHUOM010000006">
    <property type="protein sequence ID" value="MFD2934775.1"/>
    <property type="molecule type" value="Genomic_DNA"/>
</dbReference>
<name>A0ABW6AKR9_9BACT</name>
<dbReference type="Gene3D" id="2.60.40.1180">
    <property type="entry name" value="Golgi alpha-mannosidase II"/>
    <property type="match status" value="1"/>
</dbReference>
<comment type="caution">
    <text evidence="2">The sequence shown here is derived from an EMBL/GenBank/DDBJ whole genome shotgun (WGS) entry which is preliminary data.</text>
</comment>
<dbReference type="Pfam" id="PF17677">
    <property type="entry name" value="Glyco_hydro38C2"/>
    <property type="match status" value="1"/>
</dbReference>
<dbReference type="InterPro" id="IPR013780">
    <property type="entry name" value="Glyco_hydro_b"/>
</dbReference>
<dbReference type="SUPFAM" id="SSF74650">
    <property type="entry name" value="Galactose mutarotase-like"/>
    <property type="match status" value="1"/>
</dbReference>
<dbReference type="InterPro" id="IPR011013">
    <property type="entry name" value="Gal_mutarotase_sf_dom"/>
</dbReference>